<dbReference type="AlphaFoldDB" id="A0AAF0CPZ5"/>
<feature type="transmembrane region" description="Helical" evidence="5">
    <location>
        <begin position="199"/>
        <end position="216"/>
    </location>
</feature>
<proteinExistence type="predicted"/>
<dbReference type="GO" id="GO:0016020">
    <property type="term" value="C:membrane"/>
    <property type="evidence" value="ECO:0007669"/>
    <property type="project" value="UniProtKB-SubCell"/>
</dbReference>
<dbReference type="GO" id="GO:0016874">
    <property type="term" value="F:ligase activity"/>
    <property type="evidence" value="ECO:0007669"/>
    <property type="project" value="UniProtKB-KW"/>
</dbReference>
<keyword evidence="4 5" id="KW-0472">Membrane</keyword>
<dbReference type="InterPro" id="IPR051533">
    <property type="entry name" value="WaaL-like"/>
</dbReference>
<feature type="transmembrane region" description="Helical" evidence="5">
    <location>
        <begin position="380"/>
        <end position="397"/>
    </location>
</feature>
<evidence type="ECO:0000256" key="2">
    <source>
        <dbReference type="ARBA" id="ARBA00022692"/>
    </source>
</evidence>
<keyword evidence="8" id="KW-1185">Reference proteome</keyword>
<sequence>MPSPAHRAPVGVWIDRLVAVALILNLGWITWHLGGYLAGSMAISFPVLMTTLAVAVARWTLLEPTALPRGWWWPLPMLAYVALHMGGLAQVPGRAWLDGLLWFWMAAAYWCGLQVAREPMARRICGVGVAALTVLVAALAIYQRVVDPAWLPMGRRQAPQFLARSGGAFGVPNTMAAWMLIVLPPALIGCVGRGRRSRLVRVAAGGLVALAMLALVLSVSRGAWLAWVGVLLVWPLAERGLTGAARLRRVAIVVVGIGGIGAGAWAMSPEVRNRVSHLLDQKGELTRPILWNVAWRLWESAPVGGTGGGSYASLFDRERPVGFRDYPTWAHNDYLNTLSDYGVIGFGLSFGLAGVVTVWLVRRRGGVKLDASSIATELRWRGAVGLGLLGFAVATVVDFHLKIPAAAMLASLAAAGWISPVRERRFRGGEVVDPQRGTWAVMLGLGFAVGALWLGWAEARPRYLAEGWRFEARARINRQAAVTDASVLQKEIKPGIALLQQAVEVDPGNERAWSDLSYALSLSVHWEPAQANVKGVEAEQAARRALTLSPAVAEHWVRLSVALDLQNRWKEAGSAISSALGIAPNSSVVWYYQGFHLSLQRSTRLIARAALATALRLDPGNREAKALLAALERS</sequence>
<feature type="transmembrane region" description="Helical" evidence="5">
    <location>
        <begin position="222"/>
        <end position="238"/>
    </location>
</feature>
<protein>
    <submittedName>
        <fullName evidence="7">O-antigen ligase family protein</fullName>
    </submittedName>
</protein>
<dbReference type="InterPro" id="IPR007016">
    <property type="entry name" value="O-antigen_ligase-rel_domated"/>
</dbReference>
<keyword evidence="2 5" id="KW-0812">Transmembrane</keyword>
<name>A0AAF0CPZ5_9BACT</name>
<evidence type="ECO:0000256" key="4">
    <source>
        <dbReference type="ARBA" id="ARBA00023136"/>
    </source>
</evidence>
<organism evidence="7 8">
    <name type="scientific">Synoicihabitans lomoniglobus</name>
    <dbReference type="NCBI Taxonomy" id="2909285"/>
    <lineage>
        <taxon>Bacteria</taxon>
        <taxon>Pseudomonadati</taxon>
        <taxon>Verrucomicrobiota</taxon>
        <taxon>Opitutia</taxon>
        <taxon>Opitutales</taxon>
        <taxon>Opitutaceae</taxon>
        <taxon>Synoicihabitans</taxon>
    </lineage>
</organism>
<feature type="domain" description="O-antigen ligase-related" evidence="6">
    <location>
        <begin position="207"/>
        <end position="348"/>
    </location>
</feature>
<feature type="transmembrane region" description="Helical" evidence="5">
    <location>
        <begin position="124"/>
        <end position="142"/>
    </location>
</feature>
<dbReference type="Proteomes" id="UP001218638">
    <property type="component" value="Chromosome"/>
</dbReference>
<feature type="transmembrane region" description="Helical" evidence="5">
    <location>
        <begin position="439"/>
        <end position="456"/>
    </location>
</feature>
<feature type="transmembrane region" description="Helical" evidence="5">
    <location>
        <begin position="12"/>
        <end position="31"/>
    </location>
</feature>
<keyword evidence="7" id="KW-0436">Ligase</keyword>
<reference evidence="7" key="1">
    <citation type="submission" date="2023-03" db="EMBL/GenBank/DDBJ databases">
        <title>Lomoglobus Profundus gen. nov., sp. nov., a novel member of the phylum Verrucomicrobia, isolated from deep-marine sediment of South China Sea.</title>
        <authorList>
            <person name="Ahmad T."/>
            <person name="Ishaq S.E."/>
            <person name="Wang F."/>
        </authorList>
    </citation>
    <scope>NUCLEOTIDE SEQUENCE</scope>
    <source>
        <strain evidence="7">LMO-M01</strain>
    </source>
</reference>
<feature type="transmembrane region" description="Helical" evidence="5">
    <location>
        <begin position="71"/>
        <end position="89"/>
    </location>
</feature>
<feature type="transmembrane region" description="Helical" evidence="5">
    <location>
        <begin position="37"/>
        <end position="59"/>
    </location>
</feature>
<feature type="transmembrane region" description="Helical" evidence="5">
    <location>
        <begin position="95"/>
        <end position="112"/>
    </location>
</feature>
<dbReference type="PANTHER" id="PTHR37422">
    <property type="entry name" value="TEICHURONIC ACID BIOSYNTHESIS PROTEIN TUAE"/>
    <property type="match status" value="1"/>
</dbReference>
<evidence type="ECO:0000313" key="7">
    <source>
        <dbReference type="EMBL" id="WED65936.1"/>
    </source>
</evidence>
<accession>A0AAF0CPZ5</accession>
<evidence type="ECO:0000313" key="8">
    <source>
        <dbReference type="Proteomes" id="UP001218638"/>
    </source>
</evidence>
<evidence type="ECO:0000259" key="6">
    <source>
        <dbReference type="Pfam" id="PF04932"/>
    </source>
</evidence>
<keyword evidence="3 5" id="KW-1133">Transmembrane helix</keyword>
<dbReference type="Pfam" id="PF04932">
    <property type="entry name" value="Wzy_C"/>
    <property type="match status" value="1"/>
</dbReference>
<dbReference type="SUPFAM" id="SSF48452">
    <property type="entry name" value="TPR-like"/>
    <property type="match status" value="1"/>
</dbReference>
<comment type="subcellular location">
    <subcellularLocation>
        <location evidence="1">Membrane</location>
        <topology evidence="1">Multi-pass membrane protein</topology>
    </subcellularLocation>
</comment>
<evidence type="ECO:0000256" key="3">
    <source>
        <dbReference type="ARBA" id="ARBA00022989"/>
    </source>
</evidence>
<feature type="transmembrane region" description="Helical" evidence="5">
    <location>
        <begin position="250"/>
        <end position="268"/>
    </location>
</feature>
<dbReference type="KEGG" id="slom:PXH66_03620"/>
<dbReference type="Gene3D" id="1.25.40.10">
    <property type="entry name" value="Tetratricopeptide repeat domain"/>
    <property type="match status" value="1"/>
</dbReference>
<feature type="transmembrane region" description="Helical" evidence="5">
    <location>
        <begin position="341"/>
        <end position="360"/>
    </location>
</feature>
<dbReference type="InterPro" id="IPR011990">
    <property type="entry name" value="TPR-like_helical_dom_sf"/>
</dbReference>
<evidence type="ECO:0000256" key="1">
    <source>
        <dbReference type="ARBA" id="ARBA00004141"/>
    </source>
</evidence>
<dbReference type="RefSeq" id="WP_330927799.1">
    <property type="nucleotide sequence ID" value="NZ_CP119075.1"/>
</dbReference>
<dbReference type="PANTHER" id="PTHR37422:SF13">
    <property type="entry name" value="LIPOPOLYSACCHARIDE BIOSYNTHESIS PROTEIN PA4999-RELATED"/>
    <property type="match status" value="1"/>
</dbReference>
<evidence type="ECO:0000256" key="5">
    <source>
        <dbReference type="SAM" id="Phobius"/>
    </source>
</evidence>
<dbReference type="EMBL" id="CP119075">
    <property type="protein sequence ID" value="WED65936.1"/>
    <property type="molecule type" value="Genomic_DNA"/>
</dbReference>
<feature type="transmembrane region" description="Helical" evidence="5">
    <location>
        <begin position="175"/>
        <end position="192"/>
    </location>
</feature>
<gene>
    <name evidence="7" type="ORF">PXH66_03620</name>
</gene>